<evidence type="ECO:0000313" key="1">
    <source>
        <dbReference type="EMBL" id="DAD87200.1"/>
    </source>
</evidence>
<reference evidence="1" key="1">
    <citation type="journal article" date="2021" name="Proc. Natl. Acad. Sci. U.S.A.">
        <title>A Catalog of Tens of Thousands of Viruses from Human Metagenomes Reveals Hidden Associations with Chronic Diseases.</title>
        <authorList>
            <person name="Tisza M.J."/>
            <person name="Buck C.B."/>
        </authorList>
    </citation>
    <scope>NUCLEOTIDE SEQUENCE</scope>
    <source>
        <strain evidence="1">CtuUw41</strain>
    </source>
</reference>
<name>A0A8S5MYB9_9CAUD</name>
<accession>A0A8S5MYB9</accession>
<dbReference type="EMBL" id="BK015017">
    <property type="protein sequence ID" value="DAD87200.1"/>
    <property type="molecule type" value="Genomic_DNA"/>
</dbReference>
<protein>
    <submittedName>
        <fullName evidence="1">Uncharacterized protein</fullName>
    </submittedName>
</protein>
<proteinExistence type="predicted"/>
<sequence>MRGIGLDIGEEKEGTFDWESYLRKRKVQEPRPVDL</sequence>
<organism evidence="1">
    <name type="scientific">Siphoviridae sp. ctuUw41</name>
    <dbReference type="NCBI Taxonomy" id="2826503"/>
    <lineage>
        <taxon>Viruses</taxon>
        <taxon>Duplodnaviria</taxon>
        <taxon>Heunggongvirae</taxon>
        <taxon>Uroviricota</taxon>
        <taxon>Caudoviricetes</taxon>
    </lineage>
</organism>